<proteinExistence type="predicted"/>
<comment type="caution">
    <text evidence="2">The sequence shown here is derived from an EMBL/GenBank/DDBJ whole genome shotgun (WGS) entry which is preliminary data.</text>
</comment>
<feature type="compositionally biased region" description="Polar residues" evidence="1">
    <location>
        <begin position="89"/>
        <end position="105"/>
    </location>
</feature>
<organism evidence="2 3">
    <name type="scientific">Portunus trituberculatus</name>
    <name type="common">Swimming crab</name>
    <name type="synonym">Neptunus trituberculatus</name>
    <dbReference type="NCBI Taxonomy" id="210409"/>
    <lineage>
        <taxon>Eukaryota</taxon>
        <taxon>Metazoa</taxon>
        <taxon>Ecdysozoa</taxon>
        <taxon>Arthropoda</taxon>
        <taxon>Crustacea</taxon>
        <taxon>Multicrustacea</taxon>
        <taxon>Malacostraca</taxon>
        <taxon>Eumalacostraca</taxon>
        <taxon>Eucarida</taxon>
        <taxon>Decapoda</taxon>
        <taxon>Pleocyemata</taxon>
        <taxon>Brachyura</taxon>
        <taxon>Eubrachyura</taxon>
        <taxon>Portunoidea</taxon>
        <taxon>Portunidae</taxon>
        <taxon>Portuninae</taxon>
        <taxon>Portunus</taxon>
    </lineage>
</organism>
<dbReference type="Proteomes" id="UP000324222">
    <property type="component" value="Unassembled WGS sequence"/>
</dbReference>
<evidence type="ECO:0000313" key="3">
    <source>
        <dbReference type="Proteomes" id="UP000324222"/>
    </source>
</evidence>
<dbReference type="EMBL" id="VSRR010001960">
    <property type="protein sequence ID" value="MPC28750.1"/>
    <property type="molecule type" value="Genomic_DNA"/>
</dbReference>
<feature type="compositionally biased region" description="Polar residues" evidence="1">
    <location>
        <begin position="45"/>
        <end position="68"/>
    </location>
</feature>
<evidence type="ECO:0000256" key="1">
    <source>
        <dbReference type="SAM" id="MobiDB-lite"/>
    </source>
</evidence>
<reference evidence="2 3" key="1">
    <citation type="submission" date="2019-05" db="EMBL/GenBank/DDBJ databases">
        <title>Another draft genome of Portunus trituberculatus and its Hox gene families provides insights of decapod evolution.</title>
        <authorList>
            <person name="Jeong J.-H."/>
            <person name="Song I."/>
            <person name="Kim S."/>
            <person name="Choi T."/>
            <person name="Kim D."/>
            <person name="Ryu S."/>
            <person name="Kim W."/>
        </authorList>
    </citation>
    <scope>NUCLEOTIDE SEQUENCE [LARGE SCALE GENOMIC DNA]</scope>
    <source>
        <tissue evidence="2">Muscle</tissue>
    </source>
</reference>
<gene>
    <name evidence="2" type="ORF">E2C01_021961</name>
</gene>
<keyword evidence="3" id="KW-1185">Reference proteome</keyword>
<feature type="region of interest" description="Disordered" evidence="1">
    <location>
        <begin position="1"/>
        <end position="121"/>
    </location>
</feature>
<protein>
    <submittedName>
        <fullName evidence="2">Uncharacterized protein</fullName>
    </submittedName>
</protein>
<accession>A0A5B7E460</accession>
<sequence>MEYSGPATRSQVEEDLALSDDEWPLPSHADHRAAVPGNEALSPEHMTSSVKRVLNTSSDSNDASTLPATKTAKQEEAPGVHGASDSLPAASTSVPRTPPLNSVPAQASPAFAPRDQATLAF</sequence>
<dbReference type="AlphaFoldDB" id="A0A5B7E460"/>
<name>A0A5B7E460_PORTR</name>
<feature type="compositionally biased region" description="Acidic residues" evidence="1">
    <location>
        <begin position="13"/>
        <end position="23"/>
    </location>
</feature>
<evidence type="ECO:0000313" key="2">
    <source>
        <dbReference type="EMBL" id="MPC28750.1"/>
    </source>
</evidence>